<organism evidence="2 3">
    <name type="scientific">Citrullus colocynthis</name>
    <name type="common">colocynth</name>
    <dbReference type="NCBI Taxonomy" id="252529"/>
    <lineage>
        <taxon>Eukaryota</taxon>
        <taxon>Viridiplantae</taxon>
        <taxon>Streptophyta</taxon>
        <taxon>Embryophyta</taxon>
        <taxon>Tracheophyta</taxon>
        <taxon>Spermatophyta</taxon>
        <taxon>Magnoliopsida</taxon>
        <taxon>eudicotyledons</taxon>
        <taxon>Gunneridae</taxon>
        <taxon>Pentapetalae</taxon>
        <taxon>rosids</taxon>
        <taxon>fabids</taxon>
        <taxon>Cucurbitales</taxon>
        <taxon>Cucurbitaceae</taxon>
        <taxon>Benincaseae</taxon>
        <taxon>Citrullus</taxon>
    </lineage>
</organism>
<evidence type="ECO:0000256" key="1">
    <source>
        <dbReference type="SAM" id="Phobius"/>
    </source>
</evidence>
<evidence type="ECO:0000313" key="2">
    <source>
        <dbReference type="EMBL" id="CAK9319658.1"/>
    </source>
</evidence>
<keyword evidence="3" id="KW-1185">Reference proteome</keyword>
<keyword evidence="1" id="KW-0812">Transmembrane</keyword>
<gene>
    <name evidence="2" type="ORF">CITCOLO1_LOCUS11672</name>
</gene>
<feature type="transmembrane region" description="Helical" evidence="1">
    <location>
        <begin position="20"/>
        <end position="44"/>
    </location>
</feature>
<reference evidence="2 3" key="1">
    <citation type="submission" date="2024-03" db="EMBL/GenBank/DDBJ databases">
        <authorList>
            <person name="Gkanogiannis A."/>
            <person name="Becerra Lopez-Lavalle L."/>
        </authorList>
    </citation>
    <scope>NUCLEOTIDE SEQUENCE [LARGE SCALE GENOMIC DNA]</scope>
</reference>
<name>A0ABP0YKQ8_9ROSI</name>
<accession>A0ABP0YKQ8</accession>
<dbReference type="EMBL" id="OZ021738">
    <property type="protein sequence ID" value="CAK9319658.1"/>
    <property type="molecule type" value="Genomic_DNA"/>
</dbReference>
<dbReference type="Proteomes" id="UP001642487">
    <property type="component" value="Chromosome 4"/>
</dbReference>
<sequence length="76" mass="9096">MPTCFSSSWRLESLFSRKEALFSLNSHCLCLRSFFFFFLSVWFLRKIRATEILYRFFIDSGLLTLSKVEVFQLSFC</sequence>
<keyword evidence="1" id="KW-1133">Transmembrane helix</keyword>
<protein>
    <submittedName>
        <fullName evidence="2">Uncharacterized protein</fullName>
    </submittedName>
</protein>
<proteinExistence type="predicted"/>
<evidence type="ECO:0000313" key="3">
    <source>
        <dbReference type="Proteomes" id="UP001642487"/>
    </source>
</evidence>
<keyword evidence="1" id="KW-0472">Membrane</keyword>